<dbReference type="InterPro" id="IPR036398">
    <property type="entry name" value="CA_dom_sf"/>
</dbReference>
<proteinExistence type="predicted"/>
<dbReference type="AlphaFoldDB" id="A0A914ZY76"/>
<evidence type="ECO:0000259" key="1">
    <source>
        <dbReference type="PROSITE" id="PS51144"/>
    </source>
</evidence>
<dbReference type="Gene3D" id="3.10.200.10">
    <property type="entry name" value="Alpha carbonic anhydrase"/>
    <property type="match status" value="1"/>
</dbReference>
<dbReference type="InterPro" id="IPR001148">
    <property type="entry name" value="CA_dom"/>
</dbReference>
<reference evidence="3" key="1">
    <citation type="submission" date="2022-11" db="UniProtKB">
        <authorList>
            <consortium name="WormBaseParasite"/>
        </authorList>
    </citation>
    <scope>IDENTIFICATION</scope>
</reference>
<feature type="domain" description="Alpha-carbonic anhydrase" evidence="1">
    <location>
        <begin position="1"/>
        <end position="80"/>
    </location>
</feature>
<keyword evidence="2" id="KW-1185">Reference proteome</keyword>
<sequence>AAYVAVMASGFDKWGDKRHYVYDGGLNHKYELVQCHLHWSQYNNSGSEHTVSSFHYPSEGVRQISASVWHLHRSFFFPDW</sequence>
<name>A0A914ZY76_PARUN</name>
<dbReference type="SUPFAM" id="SSF51069">
    <property type="entry name" value="Carbonic anhydrase"/>
    <property type="match status" value="1"/>
</dbReference>
<protein>
    <submittedName>
        <fullName evidence="3">Alpha-carbonic anhydrase domain-containing protein</fullName>
    </submittedName>
</protein>
<dbReference type="Pfam" id="PF00194">
    <property type="entry name" value="Carb_anhydrase"/>
    <property type="match status" value="1"/>
</dbReference>
<dbReference type="WBParaSite" id="PgB35_g005_t03">
    <property type="protein sequence ID" value="PgB35_g005_t03"/>
    <property type="gene ID" value="PgB35_g005"/>
</dbReference>
<dbReference type="Proteomes" id="UP000887569">
    <property type="component" value="Unplaced"/>
</dbReference>
<evidence type="ECO:0000313" key="3">
    <source>
        <dbReference type="WBParaSite" id="PgB35_g005_t03"/>
    </source>
</evidence>
<evidence type="ECO:0000313" key="2">
    <source>
        <dbReference type="Proteomes" id="UP000887569"/>
    </source>
</evidence>
<organism evidence="2 3">
    <name type="scientific">Parascaris univalens</name>
    <name type="common">Nematode worm</name>
    <dbReference type="NCBI Taxonomy" id="6257"/>
    <lineage>
        <taxon>Eukaryota</taxon>
        <taxon>Metazoa</taxon>
        <taxon>Ecdysozoa</taxon>
        <taxon>Nematoda</taxon>
        <taxon>Chromadorea</taxon>
        <taxon>Rhabditida</taxon>
        <taxon>Spirurina</taxon>
        <taxon>Ascaridomorpha</taxon>
        <taxon>Ascaridoidea</taxon>
        <taxon>Ascarididae</taxon>
        <taxon>Parascaris</taxon>
    </lineage>
</organism>
<dbReference type="PROSITE" id="PS51144">
    <property type="entry name" value="ALPHA_CA_2"/>
    <property type="match status" value="1"/>
</dbReference>
<accession>A0A914ZY76</accession>